<keyword evidence="1" id="KW-1133">Transmembrane helix</keyword>
<keyword evidence="1" id="KW-0812">Transmembrane</keyword>
<keyword evidence="2" id="KW-0496">Mitochondrion</keyword>
<dbReference type="EMBL" id="KT428877">
    <property type="protein sequence ID" value="AMM04575.1"/>
    <property type="molecule type" value="Genomic_DNA"/>
</dbReference>
<keyword evidence="1" id="KW-0472">Membrane</keyword>
<dbReference type="GeneID" id="27107998"/>
<accession>A0A140G0Y0</accession>
<evidence type="ECO:0000313" key="2">
    <source>
        <dbReference type="EMBL" id="AMM04575.1"/>
    </source>
</evidence>
<dbReference type="AlphaFoldDB" id="A0A140G0Y0"/>
<name>A0A140G0Y0_AMPAE</name>
<geneLocation type="mitochondrion" evidence="2"/>
<protein>
    <submittedName>
        <fullName evidence="2">ATP synthase F0 subunit 8</fullName>
    </submittedName>
</protein>
<evidence type="ECO:0000256" key="1">
    <source>
        <dbReference type="SAM" id="Phobius"/>
    </source>
</evidence>
<reference evidence="2" key="1">
    <citation type="journal article" date="2015" name="Mitochondrial DNA">
        <title>Complete mitochondrial genome and phylogenetic relationship analyses of Amphioctopus aegina (Gray, 1849) (Cephalopoda: Octopodidae).</title>
        <authorList>
            <person name="Zhang X."/>
            <person name="Zheng X."/>
            <person name="Ma Y."/>
            <person name="Li Q."/>
        </authorList>
    </citation>
    <scope>NUCLEOTIDE SEQUENCE</scope>
    <source>
        <tissue evidence="2">Muscle</tissue>
    </source>
</reference>
<sequence length="58" mass="7342">MMHSTFYMPQLSPLNWIMLFMLFWFLLFLNSSIMWWNNKNKYSLINQKPLKKFLKYSW</sequence>
<organism evidence="2">
    <name type="scientific">Amphioctopus aegina</name>
    <name type="common">Marbled octopus</name>
    <name type="synonym">Octopus aegina</name>
    <dbReference type="NCBI Taxonomy" id="515815"/>
    <lineage>
        <taxon>Eukaryota</taxon>
        <taxon>Metazoa</taxon>
        <taxon>Spiralia</taxon>
        <taxon>Lophotrochozoa</taxon>
        <taxon>Mollusca</taxon>
        <taxon>Cephalopoda</taxon>
        <taxon>Coleoidea</taxon>
        <taxon>Octopodiformes</taxon>
        <taxon>Octopoda</taxon>
        <taxon>Incirrata</taxon>
        <taxon>Octopodidae</taxon>
        <taxon>Amphioctopus</taxon>
    </lineage>
</organism>
<feature type="transmembrane region" description="Helical" evidence="1">
    <location>
        <begin position="16"/>
        <end position="36"/>
    </location>
</feature>
<gene>
    <name evidence="2" type="primary">ATP8</name>
</gene>
<dbReference type="CTD" id="4509"/>
<proteinExistence type="predicted"/>
<dbReference type="RefSeq" id="YP_009239288.1">
    <property type="nucleotide sequence ID" value="NC_029702.1"/>
</dbReference>